<sequence>EHVSTTYSGLVAEHRELCEEVTRMRGSLKAAKLQREREQRDIMEREGALVTQISEAREILKARNHAVSVALAREQICKEKLRASEATAAEAQTSMRESQARFEKYAKLSEKYIKKLKKKLAQTRQEV</sequence>
<gene>
    <name evidence="1" type="ORF">KIPB_012802</name>
</gene>
<reference evidence="1 2" key="1">
    <citation type="journal article" date="2018" name="PLoS ONE">
        <title>The draft genome of Kipferlia bialata reveals reductive genome evolution in fornicate parasites.</title>
        <authorList>
            <person name="Tanifuji G."/>
            <person name="Takabayashi S."/>
            <person name="Kume K."/>
            <person name="Takagi M."/>
            <person name="Nakayama T."/>
            <person name="Kamikawa R."/>
            <person name="Inagaki Y."/>
            <person name="Hashimoto T."/>
        </authorList>
    </citation>
    <scope>NUCLEOTIDE SEQUENCE [LARGE SCALE GENOMIC DNA]</scope>
    <source>
        <strain evidence="1">NY0173</strain>
    </source>
</reference>
<accession>A0A9K3GPT2</accession>
<evidence type="ECO:0000313" key="2">
    <source>
        <dbReference type="Proteomes" id="UP000265618"/>
    </source>
</evidence>
<dbReference type="Proteomes" id="UP000265618">
    <property type="component" value="Unassembled WGS sequence"/>
</dbReference>
<keyword evidence="2" id="KW-1185">Reference proteome</keyword>
<organism evidence="1 2">
    <name type="scientific">Kipferlia bialata</name>
    <dbReference type="NCBI Taxonomy" id="797122"/>
    <lineage>
        <taxon>Eukaryota</taxon>
        <taxon>Metamonada</taxon>
        <taxon>Carpediemonas-like organisms</taxon>
        <taxon>Kipferlia</taxon>
    </lineage>
</organism>
<comment type="caution">
    <text evidence="1">The sequence shown here is derived from an EMBL/GenBank/DDBJ whole genome shotgun (WGS) entry which is preliminary data.</text>
</comment>
<feature type="non-terminal residue" evidence="1">
    <location>
        <position position="1"/>
    </location>
</feature>
<dbReference type="EMBL" id="BDIP01005798">
    <property type="protein sequence ID" value="GIQ90131.1"/>
    <property type="molecule type" value="Genomic_DNA"/>
</dbReference>
<proteinExistence type="predicted"/>
<evidence type="ECO:0000313" key="1">
    <source>
        <dbReference type="EMBL" id="GIQ90131.1"/>
    </source>
</evidence>
<protein>
    <submittedName>
        <fullName evidence="1">Uncharacterized protein</fullName>
    </submittedName>
</protein>
<name>A0A9K3GPT2_9EUKA</name>
<dbReference type="AlphaFoldDB" id="A0A9K3GPT2"/>